<reference evidence="1" key="1">
    <citation type="journal article" date="2023" name="Mol. Phylogenet. Evol.">
        <title>Genome-scale phylogeny and comparative genomics of the fungal order Sordariales.</title>
        <authorList>
            <person name="Hensen N."/>
            <person name="Bonometti L."/>
            <person name="Westerberg I."/>
            <person name="Brannstrom I.O."/>
            <person name="Guillou S."/>
            <person name="Cros-Aarteil S."/>
            <person name="Calhoun S."/>
            <person name="Haridas S."/>
            <person name="Kuo A."/>
            <person name="Mondo S."/>
            <person name="Pangilinan J."/>
            <person name="Riley R."/>
            <person name="LaButti K."/>
            <person name="Andreopoulos B."/>
            <person name="Lipzen A."/>
            <person name="Chen C."/>
            <person name="Yan M."/>
            <person name="Daum C."/>
            <person name="Ng V."/>
            <person name="Clum A."/>
            <person name="Steindorff A."/>
            <person name="Ohm R.A."/>
            <person name="Martin F."/>
            <person name="Silar P."/>
            <person name="Natvig D.O."/>
            <person name="Lalanne C."/>
            <person name="Gautier V."/>
            <person name="Ament-Velasquez S.L."/>
            <person name="Kruys A."/>
            <person name="Hutchinson M.I."/>
            <person name="Powell A.J."/>
            <person name="Barry K."/>
            <person name="Miller A.N."/>
            <person name="Grigoriev I.V."/>
            <person name="Debuchy R."/>
            <person name="Gladieux P."/>
            <person name="Hiltunen Thoren M."/>
            <person name="Johannesson H."/>
        </authorList>
    </citation>
    <scope>NUCLEOTIDE SEQUENCE</scope>
    <source>
        <strain evidence="1">SMH4131-1</strain>
    </source>
</reference>
<sequence>MLGIQCHASTAGQSVYSTKGVFNCLPLASSRNLGTHVSVIIQQEEEEYRGKNDPRRMDHNAANQLHTQRLLYICSSLRCAWYSAANAHEAVETYMSHPSQGEAKHSKPNSFALLPHRHESGGHTCTMREVYLSNGDNEAFFGRARLRQRERGELLLMPLFAPRGQQYRCRPRYLHNPEAARPAYYKSARAAGVGMEKLEFSNPMRNG</sequence>
<evidence type="ECO:0000313" key="2">
    <source>
        <dbReference type="Proteomes" id="UP001286456"/>
    </source>
</evidence>
<comment type="caution">
    <text evidence="1">The sequence shown here is derived from an EMBL/GenBank/DDBJ whole genome shotgun (WGS) entry which is preliminary data.</text>
</comment>
<accession>A0AAE0IZ40</accession>
<organism evidence="1 2">
    <name type="scientific">Cercophora scortea</name>
    <dbReference type="NCBI Taxonomy" id="314031"/>
    <lineage>
        <taxon>Eukaryota</taxon>
        <taxon>Fungi</taxon>
        <taxon>Dikarya</taxon>
        <taxon>Ascomycota</taxon>
        <taxon>Pezizomycotina</taxon>
        <taxon>Sordariomycetes</taxon>
        <taxon>Sordariomycetidae</taxon>
        <taxon>Sordariales</taxon>
        <taxon>Lasiosphaeriaceae</taxon>
        <taxon>Cercophora</taxon>
    </lineage>
</organism>
<dbReference type="EMBL" id="JAUEPO010000002">
    <property type="protein sequence ID" value="KAK3333971.1"/>
    <property type="molecule type" value="Genomic_DNA"/>
</dbReference>
<reference evidence="1" key="2">
    <citation type="submission" date="2023-06" db="EMBL/GenBank/DDBJ databases">
        <authorList>
            <consortium name="Lawrence Berkeley National Laboratory"/>
            <person name="Haridas S."/>
            <person name="Hensen N."/>
            <person name="Bonometti L."/>
            <person name="Westerberg I."/>
            <person name="Brannstrom I.O."/>
            <person name="Guillou S."/>
            <person name="Cros-Aarteil S."/>
            <person name="Calhoun S."/>
            <person name="Kuo A."/>
            <person name="Mondo S."/>
            <person name="Pangilinan J."/>
            <person name="Riley R."/>
            <person name="Labutti K."/>
            <person name="Andreopoulos B."/>
            <person name="Lipzen A."/>
            <person name="Chen C."/>
            <person name="Yanf M."/>
            <person name="Daum C."/>
            <person name="Ng V."/>
            <person name="Clum A."/>
            <person name="Steindorff A."/>
            <person name="Ohm R."/>
            <person name="Martin F."/>
            <person name="Silar P."/>
            <person name="Natvig D."/>
            <person name="Lalanne C."/>
            <person name="Gautier V."/>
            <person name="Ament-Velasquez S.L."/>
            <person name="Kruys A."/>
            <person name="Hutchinson M.I."/>
            <person name="Powell A.J."/>
            <person name="Barry K."/>
            <person name="Miller A.N."/>
            <person name="Grigoriev I.V."/>
            <person name="Debuchy R."/>
            <person name="Gladieux P."/>
            <person name="Thoren M.H."/>
            <person name="Johannesson H."/>
        </authorList>
    </citation>
    <scope>NUCLEOTIDE SEQUENCE</scope>
    <source>
        <strain evidence="1">SMH4131-1</strain>
    </source>
</reference>
<evidence type="ECO:0000313" key="1">
    <source>
        <dbReference type="EMBL" id="KAK3333971.1"/>
    </source>
</evidence>
<keyword evidence="2" id="KW-1185">Reference proteome</keyword>
<gene>
    <name evidence="1" type="ORF">B0T19DRAFT_142790</name>
</gene>
<protein>
    <submittedName>
        <fullName evidence="1">Uncharacterized protein</fullName>
    </submittedName>
</protein>
<proteinExistence type="predicted"/>
<dbReference type="Proteomes" id="UP001286456">
    <property type="component" value="Unassembled WGS sequence"/>
</dbReference>
<dbReference type="AlphaFoldDB" id="A0AAE0IZ40"/>
<name>A0AAE0IZ40_9PEZI</name>